<dbReference type="EMBL" id="CAMKVN010002071">
    <property type="protein sequence ID" value="CAI2179440.1"/>
    <property type="molecule type" value="Genomic_DNA"/>
</dbReference>
<keyword evidence="5" id="KW-1133">Transmembrane helix</keyword>
<keyword evidence="3" id="KW-0677">Repeat</keyword>
<dbReference type="InterPro" id="IPR051848">
    <property type="entry name" value="PGIP"/>
</dbReference>
<evidence type="ECO:0000313" key="6">
    <source>
        <dbReference type="EMBL" id="CAI2179440.1"/>
    </source>
</evidence>
<dbReference type="InterPro" id="IPR032675">
    <property type="entry name" value="LRR_dom_sf"/>
</dbReference>
<evidence type="ECO:0000256" key="5">
    <source>
        <dbReference type="SAM" id="Phobius"/>
    </source>
</evidence>
<dbReference type="PANTHER" id="PTHR48059:SF30">
    <property type="entry name" value="OS06G0587000 PROTEIN"/>
    <property type="match status" value="1"/>
</dbReference>
<name>A0A9W4SSB6_9GLOM</name>
<comment type="subcellular location">
    <subcellularLocation>
        <location evidence="1">Cell envelope</location>
    </subcellularLocation>
</comment>
<sequence length="414" mass="45912">MTLNPYNSSPRTSSTPEGRNITVEGELDRQAGYSFNRHNRNESEITVESSFFSSDSDSEEHRKRPKRKKKVASETINPPPNIKSSKMWWTKLFSYLPWGKKNKKPKEPSLPMHNEKIIKEKRSCCMIFLWITIMLILSSILANLIALDVMYARISSINETKTAVVKEENISAVVCSTLLGSPGEILKLFPCDQCLISGKQFYNVTSFCVLKNLWLSSVNQTRMEAFNWMKDNDYCSWGGVKCDDSKNIIELKLAFPFVSRSITSTLGELITLKKLSITGDGKVPNGSLLADYFKLENLEEMAFISTGLTGPIPNKLGKMTSLRSLTIVNNTQLGGPIPSEISSLKALKELDLSNNQLSGAIPESLGTLDLNNLSLNGNTLTGDVPNRICQNAYASCNFSKNQLTAADCGVCTFA</sequence>
<feature type="compositionally biased region" description="Polar residues" evidence="4">
    <location>
        <begin position="1"/>
        <end position="17"/>
    </location>
</feature>
<proteinExistence type="predicted"/>
<dbReference type="Gene3D" id="3.80.10.10">
    <property type="entry name" value="Ribonuclease Inhibitor"/>
    <property type="match status" value="1"/>
</dbReference>
<dbReference type="OrthoDB" id="676979at2759"/>
<keyword evidence="7" id="KW-1185">Reference proteome</keyword>
<keyword evidence="5" id="KW-0812">Transmembrane</keyword>
<feature type="region of interest" description="Disordered" evidence="4">
    <location>
        <begin position="1"/>
        <end position="79"/>
    </location>
</feature>
<comment type="caution">
    <text evidence="6">The sequence shown here is derived from an EMBL/GenBank/DDBJ whole genome shotgun (WGS) entry which is preliminary data.</text>
</comment>
<dbReference type="SUPFAM" id="SSF52058">
    <property type="entry name" value="L domain-like"/>
    <property type="match status" value="1"/>
</dbReference>
<evidence type="ECO:0000313" key="7">
    <source>
        <dbReference type="Proteomes" id="UP001153678"/>
    </source>
</evidence>
<feature type="transmembrane region" description="Helical" evidence="5">
    <location>
        <begin position="127"/>
        <end position="151"/>
    </location>
</feature>
<dbReference type="Pfam" id="PF00560">
    <property type="entry name" value="LRR_1"/>
    <property type="match status" value="1"/>
</dbReference>
<evidence type="ECO:0000256" key="3">
    <source>
        <dbReference type="ARBA" id="ARBA00022737"/>
    </source>
</evidence>
<protein>
    <submittedName>
        <fullName evidence="6">18889_t:CDS:1</fullName>
    </submittedName>
</protein>
<dbReference type="AlphaFoldDB" id="A0A9W4SSB6"/>
<evidence type="ECO:0000256" key="2">
    <source>
        <dbReference type="ARBA" id="ARBA00022614"/>
    </source>
</evidence>
<keyword evidence="5" id="KW-0472">Membrane</keyword>
<dbReference type="Proteomes" id="UP001153678">
    <property type="component" value="Unassembled WGS sequence"/>
</dbReference>
<dbReference type="FunFam" id="3.80.10.10:FF:000041">
    <property type="entry name" value="LRR receptor-like serine/threonine-protein kinase ERECTA"/>
    <property type="match status" value="1"/>
</dbReference>
<evidence type="ECO:0000256" key="4">
    <source>
        <dbReference type="SAM" id="MobiDB-lite"/>
    </source>
</evidence>
<dbReference type="PANTHER" id="PTHR48059">
    <property type="entry name" value="POLYGALACTURONASE INHIBITOR 1"/>
    <property type="match status" value="1"/>
</dbReference>
<organism evidence="6 7">
    <name type="scientific">Funneliformis geosporum</name>
    <dbReference type="NCBI Taxonomy" id="1117311"/>
    <lineage>
        <taxon>Eukaryota</taxon>
        <taxon>Fungi</taxon>
        <taxon>Fungi incertae sedis</taxon>
        <taxon>Mucoromycota</taxon>
        <taxon>Glomeromycotina</taxon>
        <taxon>Glomeromycetes</taxon>
        <taxon>Glomerales</taxon>
        <taxon>Glomeraceae</taxon>
        <taxon>Funneliformis</taxon>
    </lineage>
</organism>
<evidence type="ECO:0000256" key="1">
    <source>
        <dbReference type="ARBA" id="ARBA00004196"/>
    </source>
</evidence>
<accession>A0A9W4SSB6</accession>
<gene>
    <name evidence="6" type="ORF">FWILDA_LOCUS9091</name>
</gene>
<reference evidence="6" key="1">
    <citation type="submission" date="2022-08" db="EMBL/GenBank/DDBJ databases">
        <authorList>
            <person name="Kallberg Y."/>
            <person name="Tangrot J."/>
            <person name="Rosling A."/>
        </authorList>
    </citation>
    <scope>NUCLEOTIDE SEQUENCE</scope>
    <source>
        <strain evidence="6">Wild A</strain>
    </source>
</reference>
<keyword evidence="2" id="KW-0433">Leucine-rich repeat</keyword>
<dbReference type="InterPro" id="IPR001611">
    <property type="entry name" value="Leu-rich_rpt"/>
</dbReference>